<evidence type="ECO:0000313" key="1">
    <source>
        <dbReference type="EMBL" id="MDT0407026.1"/>
    </source>
</evidence>
<gene>
    <name evidence="1" type="ORF">RM528_34880</name>
</gene>
<feature type="non-terminal residue" evidence="1">
    <location>
        <position position="73"/>
    </location>
</feature>
<dbReference type="Proteomes" id="UP001180503">
    <property type="component" value="Unassembled WGS sequence"/>
</dbReference>
<proteinExistence type="predicted"/>
<dbReference type="EMBL" id="JAVRFB010000270">
    <property type="protein sequence ID" value="MDT0407026.1"/>
    <property type="molecule type" value="Genomic_DNA"/>
</dbReference>
<accession>A0ABU2QSP0</accession>
<protein>
    <submittedName>
        <fullName evidence="1">Uncharacterized protein</fullName>
    </submittedName>
</protein>
<comment type="caution">
    <text evidence="1">The sequence shown here is derived from an EMBL/GenBank/DDBJ whole genome shotgun (WGS) entry which is preliminary data.</text>
</comment>
<name>A0ABU2QSP0_9ACTN</name>
<organism evidence="1 2">
    <name type="scientific">Streptomyces edwardsiae</name>
    <dbReference type="NCBI Taxonomy" id="3075527"/>
    <lineage>
        <taxon>Bacteria</taxon>
        <taxon>Bacillati</taxon>
        <taxon>Actinomycetota</taxon>
        <taxon>Actinomycetes</taxon>
        <taxon>Kitasatosporales</taxon>
        <taxon>Streptomycetaceae</taxon>
        <taxon>Streptomyces</taxon>
    </lineage>
</organism>
<dbReference type="RefSeq" id="WP_311711713.1">
    <property type="nucleotide sequence ID" value="NZ_JAVRFB010000270.1"/>
</dbReference>
<reference evidence="2" key="1">
    <citation type="submission" date="2023-07" db="EMBL/GenBank/DDBJ databases">
        <title>30 novel species of actinomycetes from the DSMZ collection.</title>
        <authorList>
            <person name="Nouioui I."/>
        </authorList>
    </citation>
    <scope>NUCLEOTIDE SEQUENCE [LARGE SCALE GENOMIC DNA]</scope>
    <source>
        <strain evidence="2">DSM 41635</strain>
    </source>
</reference>
<sequence>MAEVLDRCADDTVGVIDNGDAQSPLMRVLGVRQADDACADHDDVVAVVISHADSVVRITTTCQYKFGIFAWCL</sequence>
<evidence type="ECO:0000313" key="2">
    <source>
        <dbReference type="Proteomes" id="UP001180503"/>
    </source>
</evidence>